<sequence>MSANSPADPPIRRIDRILAFMALGIAIASVLCFFAIMISTAAGMTRDDYSTGIWPIVSVVPLVGLPIAFLLILTLLIMSIVRRGKAGRS</sequence>
<accession>A0A4Y9FS09</accession>
<protein>
    <submittedName>
        <fullName evidence="2">Multidrug ABC transporter ATPase</fullName>
    </submittedName>
</protein>
<reference evidence="2 3" key="1">
    <citation type="submission" date="2019-03" db="EMBL/GenBank/DDBJ databases">
        <title>Diversity of the mouse oral microbiome.</title>
        <authorList>
            <person name="Joseph S."/>
            <person name="Aduse-Opoku J."/>
            <person name="Curtis M."/>
            <person name="Wade W."/>
            <person name="Hashim A."/>
        </authorList>
    </citation>
    <scope>NUCLEOTIDE SEQUENCE [LARGE SCALE GENOMIC DNA]</scope>
    <source>
        <strain evidence="2 3">P1012</strain>
    </source>
</reference>
<feature type="transmembrane region" description="Helical" evidence="1">
    <location>
        <begin position="53"/>
        <end position="81"/>
    </location>
</feature>
<gene>
    <name evidence="2" type="ORF">E4U02_13435</name>
</gene>
<keyword evidence="1" id="KW-0472">Membrane</keyword>
<dbReference type="EMBL" id="SPQB01000045">
    <property type="protein sequence ID" value="TFU31330.1"/>
    <property type="molecule type" value="Genomic_DNA"/>
</dbReference>
<organism evidence="2 3">
    <name type="scientific">Microbacterium paludicola</name>
    <dbReference type="NCBI Taxonomy" id="300019"/>
    <lineage>
        <taxon>Bacteria</taxon>
        <taxon>Bacillati</taxon>
        <taxon>Actinomycetota</taxon>
        <taxon>Actinomycetes</taxon>
        <taxon>Micrococcales</taxon>
        <taxon>Microbacteriaceae</taxon>
        <taxon>Microbacterium</taxon>
    </lineage>
</organism>
<dbReference type="OrthoDB" id="4990996at2"/>
<keyword evidence="3" id="KW-1185">Reference proteome</keyword>
<dbReference type="RefSeq" id="WP_135115336.1">
    <property type="nucleotide sequence ID" value="NZ_BAAANG010000024.1"/>
</dbReference>
<name>A0A4Y9FS09_9MICO</name>
<dbReference type="AlphaFoldDB" id="A0A4Y9FS09"/>
<keyword evidence="1" id="KW-0812">Transmembrane</keyword>
<comment type="caution">
    <text evidence="2">The sequence shown here is derived from an EMBL/GenBank/DDBJ whole genome shotgun (WGS) entry which is preliminary data.</text>
</comment>
<feature type="transmembrane region" description="Helical" evidence="1">
    <location>
        <begin position="17"/>
        <end position="41"/>
    </location>
</feature>
<evidence type="ECO:0000313" key="3">
    <source>
        <dbReference type="Proteomes" id="UP000298358"/>
    </source>
</evidence>
<keyword evidence="1" id="KW-1133">Transmembrane helix</keyword>
<evidence type="ECO:0000313" key="2">
    <source>
        <dbReference type="EMBL" id="TFU31330.1"/>
    </source>
</evidence>
<proteinExistence type="predicted"/>
<evidence type="ECO:0000256" key="1">
    <source>
        <dbReference type="SAM" id="Phobius"/>
    </source>
</evidence>
<dbReference type="Proteomes" id="UP000298358">
    <property type="component" value="Unassembled WGS sequence"/>
</dbReference>